<feature type="domain" description="Integrase catalytic" evidence="1">
    <location>
        <begin position="152"/>
        <end position="341"/>
    </location>
</feature>
<organism evidence="2 3">
    <name type="scientific">Dryococelus australis</name>
    <dbReference type="NCBI Taxonomy" id="614101"/>
    <lineage>
        <taxon>Eukaryota</taxon>
        <taxon>Metazoa</taxon>
        <taxon>Ecdysozoa</taxon>
        <taxon>Arthropoda</taxon>
        <taxon>Hexapoda</taxon>
        <taxon>Insecta</taxon>
        <taxon>Pterygota</taxon>
        <taxon>Neoptera</taxon>
        <taxon>Polyneoptera</taxon>
        <taxon>Phasmatodea</taxon>
        <taxon>Verophasmatodea</taxon>
        <taxon>Anareolatae</taxon>
        <taxon>Phasmatidae</taxon>
        <taxon>Eurycanthinae</taxon>
        <taxon>Dryococelus</taxon>
    </lineage>
</organism>
<protein>
    <recommendedName>
        <fullName evidence="1">Integrase catalytic domain-containing protein</fullName>
    </recommendedName>
</protein>
<evidence type="ECO:0000259" key="1">
    <source>
        <dbReference type="PROSITE" id="PS50994"/>
    </source>
</evidence>
<name>A0ABQ9GJ62_9NEOP</name>
<evidence type="ECO:0000313" key="3">
    <source>
        <dbReference type="Proteomes" id="UP001159363"/>
    </source>
</evidence>
<dbReference type="Gene3D" id="3.30.420.10">
    <property type="entry name" value="Ribonuclease H-like superfamily/Ribonuclease H"/>
    <property type="match status" value="1"/>
</dbReference>
<dbReference type="InterPro" id="IPR036397">
    <property type="entry name" value="RNaseH_sf"/>
</dbReference>
<dbReference type="SUPFAM" id="SSF53098">
    <property type="entry name" value="Ribonuclease H-like"/>
    <property type="match status" value="1"/>
</dbReference>
<gene>
    <name evidence="2" type="ORF">PR048_025649</name>
</gene>
<dbReference type="PROSITE" id="PS50994">
    <property type="entry name" value="INTEGRASE"/>
    <property type="match status" value="1"/>
</dbReference>
<sequence length="457" mass="52744">MSRKKYKRTVRSITLINTKIDNNWMYQYFSKYERIVRMVGWILRFVNNCRPEKPKETNSRGLIRLNTKIIERKEDISAFRTPVVLPSIHPVVERLVYDLHCICNHVGAHSLLSLIREKFWIIKGGQAVWRIIQKCVTWRRYNVRSFDTYSLLLPDPRVNEASIFEVVGINLTGLLILRDGQNMWICLFTCAIYRAIHLELVPSLSFESFLLAFCCFVARGGRPKVIYSDNGTNFRGTENMFATLDWKQIAKYSTTKRIDWRFNLPSAAWCGGFWERLMGLGKQLLRRTLRRAAVASDELHTIICDCEAQINSRPITYLSDDNADLYIGVPLTPSMFLQDVQYIGVPLTPSMFLQDVQYIGVPLTPSMFLQDVQYIGVPLTPSMFLQDVQYIGVPDCNANEACSMTQRGFVLNILEISRGQRGKPLENLLWDRLSSLDQTISKDQTGLWPLLKVVMDR</sequence>
<keyword evidence="3" id="KW-1185">Reference proteome</keyword>
<dbReference type="Proteomes" id="UP001159363">
    <property type="component" value="Chromosome 10"/>
</dbReference>
<reference evidence="2 3" key="1">
    <citation type="submission" date="2023-02" db="EMBL/GenBank/DDBJ databases">
        <title>LHISI_Scaffold_Assembly.</title>
        <authorList>
            <person name="Stuart O.P."/>
            <person name="Cleave R."/>
            <person name="Magrath M.J.L."/>
            <person name="Mikheyev A.S."/>
        </authorList>
    </citation>
    <scope>NUCLEOTIDE SEQUENCE [LARGE SCALE GENOMIC DNA]</scope>
    <source>
        <strain evidence="2">Daus_M_001</strain>
        <tissue evidence="2">Leg muscle</tissue>
    </source>
</reference>
<accession>A0ABQ9GJ62</accession>
<evidence type="ECO:0000313" key="2">
    <source>
        <dbReference type="EMBL" id="KAJ8872048.1"/>
    </source>
</evidence>
<proteinExistence type="predicted"/>
<dbReference type="InterPro" id="IPR001584">
    <property type="entry name" value="Integrase_cat-core"/>
</dbReference>
<comment type="caution">
    <text evidence="2">The sequence shown here is derived from an EMBL/GenBank/DDBJ whole genome shotgun (WGS) entry which is preliminary data.</text>
</comment>
<dbReference type="EMBL" id="JARBHB010000011">
    <property type="protein sequence ID" value="KAJ8872048.1"/>
    <property type="molecule type" value="Genomic_DNA"/>
</dbReference>
<dbReference type="PANTHER" id="PTHR47331">
    <property type="entry name" value="PHD-TYPE DOMAIN-CONTAINING PROTEIN"/>
    <property type="match status" value="1"/>
</dbReference>
<dbReference type="InterPro" id="IPR012337">
    <property type="entry name" value="RNaseH-like_sf"/>
</dbReference>